<feature type="domain" description="4'-phosphopantetheinyl transferase" evidence="2">
    <location>
        <begin position="111"/>
        <end position="172"/>
    </location>
</feature>
<comment type="caution">
    <text evidence="3">The sequence shown here is derived from an EMBL/GenBank/DDBJ whole genome shotgun (WGS) entry which is preliminary data.</text>
</comment>
<sequence length="231" mass="23900">MVPSGSALVLVARTARVLATLPDEPLAPEAAERRDRLRATADRDDFTAARLLAAAAHRALSDAPFVAGRLVQRCDTCGGSHGRPQPSPDGLHLSWSHARGMVAAGAASRRLGVDVEAGMRYRDHPIDTALSAAERRLLSESADPEAAFLLAWTAKEALVKAGVAELDGFAGMTVLAGDARLVPRHGGLSLDARRGDGFSATAATPGPVLWRTIDAAGGLVPLPLRAVGGAA</sequence>
<dbReference type="InterPro" id="IPR008278">
    <property type="entry name" value="4-PPantetheinyl_Trfase_dom"/>
</dbReference>
<evidence type="ECO:0000259" key="2">
    <source>
        <dbReference type="Pfam" id="PF01648"/>
    </source>
</evidence>
<protein>
    <submittedName>
        <fullName evidence="3">4'-phosphopantetheinyl transferase</fullName>
        <ecNumber evidence="3">2.7.8.-</ecNumber>
    </submittedName>
</protein>
<dbReference type="Proteomes" id="UP000521075">
    <property type="component" value="Unassembled WGS sequence"/>
</dbReference>
<accession>A0A853DSJ9</accession>
<organism evidence="3 4">
    <name type="scientific">Leifsonia naganoensis</name>
    <dbReference type="NCBI Taxonomy" id="150025"/>
    <lineage>
        <taxon>Bacteria</taxon>
        <taxon>Bacillati</taxon>
        <taxon>Actinomycetota</taxon>
        <taxon>Actinomycetes</taxon>
        <taxon>Micrococcales</taxon>
        <taxon>Microbacteriaceae</taxon>
        <taxon>Leifsonia</taxon>
    </lineage>
</organism>
<evidence type="ECO:0000313" key="4">
    <source>
        <dbReference type="Proteomes" id="UP000521075"/>
    </source>
</evidence>
<name>A0A853DSJ9_9MICO</name>
<dbReference type="InterPro" id="IPR037143">
    <property type="entry name" value="4-PPantetheinyl_Trfase_dom_sf"/>
</dbReference>
<dbReference type="Pfam" id="PF01648">
    <property type="entry name" value="ACPS"/>
    <property type="match status" value="1"/>
</dbReference>
<evidence type="ECO:0000256" key="1">
    <source>
        <dbReference type="ARBA" id="ARBA00022679"/>
    </source>
</evidence>
<dbReference type="EC" id="2.7.8.-" evidence="3"/>
<dbReference type="GO" id="GO:0008897">
    <property type="term" value="F:holo-[acyl-carrier-protein] synthase activity"/>
    <property type="evidence" value="ECO:0007669"/>
    <property type="project" value="InterPro"/>
</dbReference>
<proteinExistence type="predicted"/>
<dbReference type="Gene3D" id="3.90.470.20">
    <property type="entry name" value="4'-phosphopantetheinyl transferase domain"/>
    <property type="match status" value="1"/>
</dbReference>
<dbReference type="EMBL" id="JACCHJ010000001">
    <property type="protein sequence ID" value="NYK11187.1"/>
    <property type="molecule type" value="Genomic_DNA"/>
</dbReference>
<keyword evidence="1 3" id="KW-0808">Transferase</keyword>
<gene>
    <name evidence="3" type="ORF">HNR14_003068</name>
</gene>
<evidence type="ECO:0000313" key="3">
    <source>
        <dbReference type="EMBL" id="NYK11187.1"/>
    </source>
</evidence>
<keyword evidence="4" id="KW-1185">Reference proteome</keyword>
<dbReference type="AlphaFoldDB" id="A0A853DSJ9"/>
<dbReference type="SUPFAM" id="SSF56214">
    <property type="entry name" value="4'-phosphopantetheinyl transferase"/>
    <property type="match status" value="1"/>
</dbReference>
<reference evidence="3 4" key="1">
    <citation type="submission" date="2020-07" db="EMBL/GenBank/DDBJ databases">
        <title>Sequencing the genomes of 1000 actinobacteria strains.</title>
        <authorList>
            <person name="Klenk H.-P."/>
        </authorList>
    </citation>
    <scope>NUCLEOTIDE SEQUENCE [LARGE SCALE GENOMIC DNA]</scope>
    <source>
        <strain evidence="3 4">DSM 15166</strain>
    </source>
</reference>
<dbReference type="GO" id="GO:0000287">
    <property type="term" value="F:magnesium ion binding"/>
    <property type="evidence" value="ECO:0007669"/>
    <property type="project" value="InterPro"/>
</dbReference>
<dbReference type="RefSeq" id="WP_179701732.1">
    <property type="nucleotide sequence ID" value="NZ_BAAAHA010000001.1"/>
</dbReference>